<protein>
    <recommendedName>
        <fullName evidence="3">Lipoprotein</fullName>
    </recommendedName>
</protein>
<keyword evidence="2" id="KW-1185">Reference proteome</keyword>
<evidence type="ECO:0008006" key="3">
    <source>
        <dbReference type="Google" id="ProtNLM"/>
    </source>
</evidence>
<dbReference type="Proteomes" id="UP000219467">
    <property type="component" value="Unassembled WGS sequence"/>
</dbReference>
<dbReference type="RefSeq" id="WP_097030660.1">
    <property type="nucleotide sequence ID" value="NZ_OAOQ01000008.1"/>
</dbReference>
<organism evidence="1 2">
    <name type="scientific">Cereibacter ovatus</name>
    <dbReference type="NCBI Taxonomy" id="439529"/>
    <lineage>
        <taxon>Bacteria</taxon>
        <taxon>Pseudomonadati</taxon>
        <taxon>Pseudomonadota</taxon>
        <taxon>Alphaproteobacteria</taxon>
        <taxon>Rhodobacterales</taxon>
        <taxon>Paracoccaceae</taxon>
        <taxon>Cereibacter</taxon>
    </lineage>
</organism>
<dbReference type="EMBL" id="OAOQ01000008">
    <property type="protein sequence ID" value="SNX71124.1"/>
    <property type="molecule type" value="Genomic_DNA"/>
</dbReference>
<dbReference type="OrthoDB" id="7777983at2"/>
<accession>A0A285CUC6</accession>
<proteinExistence type="predicted"/>
<gene>
    <name evidence="1" type="ORF">SAMN05878503_10877</name>
</gene>
<name>A0A285CUC6_9RHOB</name>
<reference evidence="2" key="1">
    <citation type="submission" date="2017-08" db="EMBL/GenBank/DDBJ databases">
        <authorList>
            <person name="Varghese N."/>
            <person name="Submissions S."/>
        </authorList>
    </citation>
    <scope>NUCLEOTIDE SEQUENCE [LARGE SCALE GENOMIC DNA]</scope>
    <source>
        <strain evidence="2">JA234</strain>
    </source>
</reference>
<evidence type="ECO:0000313" key="1">
    <source>
        <dbReference type="EMBL" id="SNX71124.1"/>
    </source>
</evidence>
<dbReference type="AlphaFoldDB" id="A0A285CUC6"/>
<sequence length="79" mass="8695">MIRFAVAAAALAVVAGCSIDPKTYETEPVTIDTPRGKVVCQLYTKELVTWDRAIDRPARMSIAEADAICRAEGQRQKTR</sequence>
<evidence type="ECO:0000313" key="2">
    <source>
        <dbReference type="Proteomes" id="UP000219467"/>
    </source>
</evidence>
<dbReference type="PROSITE" id="PS51257">
    <property type="entry name" value="PROKAR_LIPOPROTEIN"/>
    <property type="match status" value="1"/>
</dbReference>